<comment type="caution">
    <text evidence="1">The sequence shown here is derived from an EMBL/GenBank/DDBJ whole genome shotgun (WGS) entry which is preliminary data.</text>
</comment>
<organism evidence="1 2">
    <name type="scientific">Mycolicibacterium fortuitum</name>
    <name type="common">Mycobacterium fortuitum</name>
    <dbReference type="NCBI Taxonomy" id="1766"/>
    <lineage>
        <taxon>Bacteria</taxon>
        <taxon>Bacillati</taxon>
        <taxon>Actinomycetota</taxon>
        <taxon>Actinomycetes</taxon>
        <taxon>Mycobacteriales</taxon>
        <taxon>Mycobacteriaceae</taxon>
        <taxon>Mycolicibacterium</taxon>
    </lineage>
</organism>
<dbReference type="Proteomes" id="UP000187001">
    <property type="component" value="Unassembled WGS sequence"/>
</dbReference>
<proteinExistence type="predicted"/>
<name>A0ABD6QN76_MYCFO</name>
<sequence length="82" mass="8801">MHVHDLDADRADRERRYAEGLAAWHAEHDGPAHLTAAAIAACTLCDQDGYRGTQVCDHVDRTAAAERGSAACRAALTKDGDQ</sequence>
<dbReference type="AlphaFoldDB" id="A0ABD6QN76"/>
<evidence type="ECO:0000313" key="1">
    <source>
        <dbReference type="EMBL" id="OMC46873.1"/>
    </source>
</evidence>
<dbReference type="EMBL" id="MBER01000054">
    <property type="protein sequence ID" value="OMC46873.1"/>
    <property type="molecule type" value="Genomic_DNA"/>
</dbReference>
<dbReference type="RefSeq" id="WP_076204757.1">
    <property type="nucleotide sequence ID" value="NZ_MBER01000054.1"/>
</dbReference>
<accession>A0ABD6QN76</accession>
<protein>
    <submittedName>
        <fullName evidence="1">Uncharacterized protein</fullName>
    </submittedName>
</protein>
<gene>
    <name evidence="1" type="ORF">A5742_25405</name>
</gene>
<evidence type="ECO:0000313" key="2">
    <source>
        <dbReference type="Proteomes" id="UP000187001"/>
    </source>
</evidence>
<reference evidence="1 2" key="1">
    <citation type="submission" date="2016-07" db="EMBL/GenBank/DDBJ databases">
        <authorList>
            <person name="Sutton G."/>
            <person name="Brinkac L."/>
            <person name="Sanka R."/>
            <person name="Adams M."/>
            <person name="Lau E."/>
            <person name="Kumar A."/>
            <person name="Macaden R."/>
        </authorList>
    </citation>
    <scope>NUCLEOTIDE SEQUENCE [LARGE SCALE GENOMIC DNA]</scope>
    <source>
        <strain evidence="1 2">GA-0871</strain>
    </source>
</reference>